<keyword evidence="1" id="KW-0472">Membrane</keyword>
<dbReference type="EMBL" id="PJQY01000880">
    <property type="protein sequence ID" value="PQQ07158.1"/>
    <property type="molecule type" value="Genomic_DNA"/>
</dbReference>
<dbReference type="Proteomes" id="UP000250321">
    <property type="component" value="Unassembled WGS sequence"/>
</dbReference>
<accession>A0A314YR13</accession>
<evidence type="ECO:0000256" key="1">
    <source>
        <dbReference type="SAM" id="Phobius"/>
    </source>
</evidence>
<protein>
    <submittedName>
        <fullName evidence="2">Uncharacterized protein</fullName>
    </submittedName>
</protein>
<sequence>MTTVNFCSDHGLTVTDIVVHNLYDSKYVGGVAVRTQNEKWQRRIGTWWLVLAFFEPEPVCPGTTIRTRPCPSKLFVCGVNSFPFSILLCSSSASVTEYRSATPAVSCIGMGLSAEIASLLLWRYCN</sequence>
<name>A0A314YR13_PRUYE</name>
<comment type="caution">
    <text evidence="2">The sequence shown here is derived from an EMBL/GenBank/DDBJ whole genome shotgun (WGS) entry which is preliminary data.</text>
</comment>
<organism evidence="2 3">
    <name type="scientific">Prunus yedoensis var. nudiflora</name>
    <dbReference type="NCBI Taxonomy" id="2094558"/>
    <lineage>
        <taxon>Eukaryota</taxon>
        <taxon>Viridiplantae</taxon>
        <taxon>Streptophyta</taxon>
        <taxon>Embryophyta</taxon>
        <taxon>Tracheophyta</taxon>
        <taxon>Spermatophyta</taxon>
        <taxon>Magnoliopsida</taxon>
        <taxon>eudicotyledons</taxon>
        <taxon>Gunneridae</taxon>
        <taxon>Pentapetalae</taxon>
        <taxon>rosids</taxon>
        <taxon>fabids</taxon>
        <taxon>Rosales</taxon>
        <taxon>Rosaceae</taxon>
        <taxon>Amygdaloideae</taxon>
        <taxon>Amygdaleae</taxon>
        <taxon>Prunus</taxon>
    </lineage>
</organism>
<keyword evidence="3" id="KW-1185">Reference proteome</keyword>
<feature type="transmembrane region" description="Helical" evidence="1">
    <location>
        <begin position="74"/>
        <end position="95"/>
    </location>
</feature>
<proteinExistence type="predicted"/>
<evidence type="ECO:0000313" key="3">
    <source>
        <dbReference type="Proteomes" id="UP000250321"/>
    </source>
</evidence>
<keyword evidence="1" id="KW-1133">Transmembrane helix</keyword>
<reference evidence="2 3" key="1">
    <citation type="submission" date="2018-02" db="EMBL/GenBank/DDBJ databases">
        <title>Draft genome of wild Prunus yedoensis var. nudiflora.</title>
        <authorList>
            <person name="Baek S."/>
            <person name="Kim J.-H."/>
            <person name="Choi K."/>
            <person name="Kim G.-B."/>
            <person name="Cho A."/>
            <person name="Jang H."/>
            <person name="Shin C.-H."/>
            <person name="Yu H.-J."/>
            <person name="Mun J.-H."/>
        </authorList>
    </citation>
    <scope>NUCLEOTIDE SEQUENCE [LARGE SCALE GENOMIC DNA]</scope>
    <source>
        <strain evidence="3">cv. Jeju island</strain>
        <tissue evidence="2">Leaf</tissue>
    </source>
</reference>
<keyword evidence="1" id="KW-0812">Transmembrane</keyword>
<dbReference type="AlphaFoldDB" id="A0A314YR13"/>
<evidence type="ECO:0000313" key="2">
    <source>
        <dbReference type="EMBL" id="PQQ07158.1"/>
    </source>
</evidence>
<gene>
    <name evidence="2" type="ORF">Pyn_13677</name>
</gene>
<feature type="transmembrane region" description="Helical" evidence="1">
    <location>
        <begin position="101"/>
        <end position="122"/>
    </location>
</feature>